<dbReference type="InterPro" id="IPR011008">
    <property type="entry name" value="Dimeric_a/b-barrel"/>
</dbReference>
<dbReference type="PANTHER" id="PTHR33336">
    <property type="entry name" value="QUINOL MONOOXYGENASE YGIN-RELATED"/>
    <property type="match status" value="1"/>
</dbReference>
<feature type="domain" description="ABM" evidence="1">
    <location>
        <begin position="5"/>
        <end position="97"/>
    </location>
</feature>
<keyword evidence="2" id="KW-0503">Monooxygenase</keyword>
<dbReference type="PROSITE" id="PS51725">
    <property type="entry name" value="ABM"/>
    <property type="match status" value="1"/>
</dbReference>
<dbReference type="RefSeq" id="WP_118769163.1">
    <property type="nucleotide sequence ID" value="NZ_JAJEPS010000001.1"/>
</dbReference>
<comment type="caution">
    <text evidence="2">The sequence shown here is derived from an EMBL/GenBank/DDBJ whole genome shotgun (WGS) entry which is preliminary data.</text>
</comment>
<dbReference type="PANTHER" id="PTHR33336:SF3">
    <property type="entry name" value="ABM DOMAIN-CONTAINING PROTEIN"/>
    <property type="match status" value="1"/>
</dbReference>
<name>A0AAE3DAQ3_9FIRM</name>
<sequence length="97" mass="11298">MEEKILLLVTYEVKPGERENLVNTVTEAGILGKIRKEDGCISYQYYFDSADADRILLVERWESETKQQEHLKTAHMVAFKGIKEQYVLNTTVEKVKF</sequence>
<accession>A0AAE3DAQ3</accession>
<evidence type="ECO:0000259" key="1">
    <source>
        <dbReference type="PROSITE" id="PS51725"/>
    </source>
</evidence>
<reference evidence="2 3" key="1">
    <citation type="submission" date="2021-10" db="EMBL/GenBank/DDBJ databases">
        <title>Anaerobic single-cell dispensing facilitates the cultivation of human gut bacteria.</title>
        <authorList>
            <person name="Afrizal A."/>
        </authorList>
    </citation>
    <scope>NUCLEOTIDE SEQUENCE [LARGE SCALE GENOMIC DNA]</scope>
    <source>
        <strain evidence="2 3">CLA-AA-H276</strain>
    </source>
</reference>
<dbReference type="Gene3D" id="3.30.70.100">
    <property type="match status" value="1"/>
</dbReference>
<keyword evidence="3" id="KW-1185">Reference proteome</keyword>
<proteinExistence type="predicted"/>
<dbReference type="EMBL" id="JAJEPS010000001">
    <property type="protein sequence ID" value="MCC2124594.1"/>
    <property type="molecule type" value="Genomic_DNA"/>
</dbReference>
<dbReference type="AlphaFoldDB" id="A0AAE3DAQ3"/>
<dbReference type="GO" id="GO:0005829">
    <property type="term" value="C:cytosol"/>
    <property type="evidence" value="ECO:0007669"/>
    <property type="project" value="TreeGrafter"/>
</dbReference>
<dbReference type="InterPro" id="IPR050744">
    <property type="entry name" value="AI-2_Isomerase_LsrG"/>
</dbReference>
<evidence type="ECO:0000313" key="3">
    <source>
        <dbReference type="Proteomes" id="UP001198220"/>
    </source>
</evidence>
<gene>
    <name evidence="2" type="ORF">LKD36_00200</name>
</gene>
<dbReference type="Pfam" id="PF03992">
    <property type="entry name" value="ABM"/>
    <property type="match status" value="1"/>
</dbReference>
<dbReference type="SUPFAM" id="SSF54909">
    <property type="entry name" value="Dimeric alpha+beta barrel"/>
    <property type="match status" value="1"/>
</dbReference>
<keyword evidence="2" id="KW-0560">Oxidoreductase</keyword>
<dbReference type="Proteomes" id="UP001198220">
    <property type="component" value="Unassembled WGS sequence"/>
</dbReference>
<protein>
    <submittedName>
        <fullName evidence="2">Antibiotic biosynthesis monooxygenase</fullName>
    </submittedName>
</protein>
<dbReference type="InterPro" id="IPR007138">
    <property type="entry name" value="ABM_dom"/>
</dbReference>
<organism evidence="2 3">
    <name type="scientific">Hominiventricola filiformis</name>
    <dbReference type="NCBI Taxonomy" id="2885352"/>
    <lineage>
        <taxon>Bacteria</taxon>
        <taxon>Bacillati</taxon>
        <taxon>Bacillota</taxon>
        <taxon>Clostridia</taxon>
        <taxon>Lachnospirales</taxon>
        <taxon>Lachnospiraceae</taxon>
        <taxon>Hominiventricola</taxon>
    </lineage>
</organism>
<dbReference type="GO" id="GO:0004497">
    <property type="term" value="F:monooxygenase activity"/>
    <property type="evidence" value="ECO:0007669"/>
    <property type="project" value="UniProtKB-KW"/>
</dbReference>
<evidence type="ECO:0000313" key="2">
    <source>
        <dbReference type="EMBL" id="MCC2124594.1"/>
    </source>
</evidence>